<evidence type="ECO:0000313" key="2">
    <source>
        <dbReference type="EMBL" id="NNG80353.1"/>
    </source>
</evidence>
<dbReference type="EMBL" id="JABEMC010000014">
    <property type="protein sequence ID" value="NNG80353.1"/>
    <property type="molecule type" value="Genomic_DNA"/>
</dbReference>
<evidence type="ECO:0000256" key="1">
    <source>
        <dbReference type="SAM" id="Phobius"/>
    </source>
</evidence>
<evidence type="ECO:0000313" key="3">
    <source>
        <dbReference type="EMBL" id="PMB98052.1"/>
    </source>
</evidence>
<keyword evidence="1" id="KW-1133">Transmembrane helix</keyword>
<protein>
    <submittedName>
        <fullName evidence="3">TIGR03987 family protein</fullName>
    </submittedName>
</protein>
<keyword evidence="4" id="KW-1185">Reference proteome</keyword>
<feature type="transmembrane region" description="Helical" evidence="1">
    <location>
        <begin position="29"/>
        <end position="47"/>
    </location>
</feature>
<reference evidence="3 4" key="1">
    <citation type="submission" date="2017-09" db="EMBL/GenBank/DDBJ databases">
        <title>Bacterial strain isolated from the female urinary microbiota.</title>
        <authorList>
            <person name="Thomas-White K."/>
            <person name="Kumar N."/>
            <person name="Forster S."/>
            <person name="Putonti C."/>
            <person name="Lawley T."/>
            <person name="Wolfe A.J."/>
        </authorList>
    </citation>
    <scope>NUCLEOTIDE SEQUENCE [LARGE SCALE GENOMIC DNA]</scope>
    <source>
        <strain evidence="3 4">UMB0680</strain>
    </source>
</reference>
<organism evidence="3 4">
    <name type="scientific">Brevibacterium luteolum</name>
    <dbReference type="NCBI Taxonomy" id="199591"/>
    <lineage>
        <taxon>Bacteria</taxon>
        <taxon>Bacillati</taxon>
        <taxon>Actinomycetota</taxon>
        <taxon>Actinomycetes</taxon>
        <taxon>Micrococcales</taxon>
        <taxon>Brevibacteriaceae</taxon>
        <taxon>Brevibacterium</taxon>
    </lineage>
</organism>
<proteinExistence type="predicted"/>
<dbReference type="InterPro" id="IPR023813">
    <property type="entry name" value="HsmA-like"/>
</dbReference>
<evidence type="ECO:0000313" key="4">
    <source>
        <dbReference type="Proteomes" id="UP000235703"/>
    </source>
</evidence>
<sequence>MLTPAIIFITLALVFYTIGVWAEHLRKSLTWTHVVFFGLGLVCDATGTEFMRRIAASGESDLFTGTAAGILGTTMAITGALALLLMAIHFVWALIVMIRGTEEAKQTFHRFSLIVWIIWLVPYFTGMAASMLG</sequence>
<feature type="transmembrane region" description="Helical" evidence="1">
    <location>
        <begin position="67"/>
        <end position="98"/>
    </location>
</feature>
<keyword evidence="1" id="KW-0812">Transmembrane</keyword>
<accession>A0A2N6PH87</accession>
<evidence type="ECO:0000313" key="5">
    <source>
        <dbReference type="Proteomes" id="UP000549517"/>
    </source>
</evidence>
<reference evidence="2 5" key="2">
    <citation type="submission" date="2020-05" db="EMBL/GenBank/DDBJ databases">
        <title>MicrobeNet Type strains.</title>
        <authorList>
            <person name="Nicholson A.C."/>
        </authorList>
    </citation>
    <scope>NUCLEOTIDE SEQUENCE [LARGE SCALE GENOMIC DNA]</scope>
    <source>
        <strain evidence="2 5">CCUG 46604</strain>
    </source>
</reference>
<dbReference type="Proteomes" id="UP000235703">
    <property type="component" value="Unassembled WGS sequence"/>
</dbReference>
<dbReference type="AlphaFoldDB" id="A0A2N6PH87"/>
<feature type="transmembrane region" description="Helical" evidence="1">
    <location>
        <begin position="6"/>
        <end position="22"/>
    </location>
</feature>
<comment type="caution">
    <text evidence="3">The sequence shown here is derived from an EMBL/GenBank/DDBJ whole genome shotgun (WGS) entry which is preliminary data.</text>
</comment>
<dbReference type="NCBIfam" id="TIGR03987">
    <property type="entry name" value="HsmA family protein"/>
    <property type="match status" value="1"/>
</dbReference>
<dbReference type="Proteomes" id="UP000549517">
    <property type="component" value="Unassembled WGS sequence"/>
</dbReference>
<dbReference type="OrthoDB" id="5396526at2"/>
<name>A0A2N6PH87_9MICO</name>
<dbReference type="RefSeq" id="WP_102161849.1">
    <property type="nucleotide sequence ID" value="NZ_BAAAKH010000021.1"/>
</dbReference>
<feature type="transmembrane region" description="Helical" evidence="1">
    <location>
        <begin position="110"/>
        <end position="132"/>
    </location>
</feature>
<gene>
    <name evidence="3" type="ORF">CJ198_06640</name>
    <name evidence="2" type="ORF">HLA91_13380</name>
</gene>
<dbReference type="EMBL" id="PNFZ01000003">
    <property type="protein sequence ID" value="PMB98052.1"/>
    <property type="molecule type" value="Genomic_DNA"/>
</dbReference>
<keyword evidence="1" id="KW-0472">Membrane</keyword>